<evidence type="ECO:0000256" key="1">
    <source>
        <dbReference type="SAM" id="MobiDB-lite"/>
    </source>
</evidence>
<dbReference type="AlphaFoldDB" id="A0A2H5QIQ0"/>
<sequence length="63" mass="6823">MEKFSPKIPNSIIFQIGSAAPKSSNPLNPDHSKTKPSNTILASSLSALYLHIDATFAQQYTCT</sequence>
<comment type="caution">
    <text evidence="2">The sequence shown here is derived from an EMBL/GenBank/DDBJ whole genome shotgun (WGS) entry which is preliminary data.</text>
</comment>
<proteinExistence type="predicted"/>
<reference evidence="2 3" key="1">
    <citation type="journal article" date="2017" name="Front. Genet.">
        <title>Draft sequencing of the heterozygous diploid genome of Satsuma (Citrus unshiu Marc.) using a hybrid assembly approach.</title>
        <authorList>
            <person name="Shimizu T."/>
            <person name="Tanizawa Y."/>
            <person name="Mochizuki T."/>
            <person name="Nagasaki H."/>
            <person name="Yoshioka T."/>
            <person name="Toyoda A."/>
            <person name="Fujiyama A."/>
            <person name="Kaminuma E."/>
            <person name="Nakamura Y."/>
        </authorList>
    </citation>
    <scope>NUCLEOTIDE SEQUENCE [LARGE SCALE GENOMIC DNA]</scope>
    <source>
        <strain evidence="3">cv. Miyagawa wase</strain>
    </source>
</reference>
<name>A0A2H5QIQ0_CITUN</name>
<accession>A0A2H5QIQ0</accession>
<gene>
    <name evidence="2" type="ORF">CUMW_234010</name>
</gene>
<dbReference type="EMBL" id="BDQV01000411">
    <property type="protein sequence ID" value="GAY64492.1"/>
    <property type="molecule type" value="Genomic_DNA"/>
</dbReference>
<protein>
    <submittedName>
        <fullName evidence="2">Uncharacterized protein</fullName>
    </submittedName>
</protein>
<organism evidence="2 3">
    <name type="scientific">Citrus unshiu</name>
    <name type="common">Satsuma mandarin</name>
    <name type="synonym">Citrus nobilis var. unshiu</name>
    <dbReference type="NCBI Taxonomy" id="55188"/>
    <lineage>
        <taxon>Eukaryota</taxon>
        <taxon>Viridiplantae</taxon>
        <taxon>Streptophyta</taxon>
        <taxon>Embryophyta</taxon>
        <taxon>Tracheophyta</taxon>
        <taxon>Spermatophyta</taxon>
        <taxon>Magnoliopsida</taxon>
        <taxon>eudicotyledons</taxon>
        <taxon>Gunneridae</taxon>
        <taxon>Pentapetalae</taxon>
        <taxon>rosids</taxon>
        <taxon>malvids</taxon>
        <taxon>Sapindales</taxon>
        <taxon>Rutaceae</taxon>
        <taxon>Aurantioideae</taxon>
        <taxon>Citrus</taxon>
    </lineage>
</organism>
<feature type="region of interest" description="Disordered" evidence="1">
    <location>
        <begin position="17"/>
        <end position="37"/>
    </location>
</feature>
<dbReference type="Proteomes" id="UP000236630">
    <property type="component" value="Unassembled WGS sequence"/>
</dbReference>
<evidence type="ECO:0000313" key="3">
    <source>
        <dbReference type="Proteomes" id="UP000236630"/>
    </source>
</evidence>
<evidence type="ECO:0000313" key="2">
    <source>
        <dbReference type="EMBL" id="GAY64492.1"/>
    </source>
</evidence>
<keyword evidence="3" id="KW-1185">Reference proteome</keyword>